<name>A0ABV6V9A1_9ACTN</name>
<dbReference type="NCBIfam" id="TIGR00861">
    <property type="entry name" value="MIP"/>
    <property type="match status" value="1"/>
</dbReference>
<reference evidence="1 2" key="1">
    <citation type="submission" date="2024-09" db="EMBL/GenBank/DDBJ databases">
        <authorList>
            <person name="Lee S.D."/>
        </authorList>
    </citation>
    <scope>NUCLEOTIDE SEQUENCE [LARGE SCALE GENOMIC DNA]</scope>
    <source>
        <strain evidence="1 2">N1-1</strain>
    </source>
</reference>
<evidence type="ECO:0000313" key="2">
    <source>
        <dbReference type="Proteomes" id="UP001592582"/>
    </source>
</evidence>
<gene>
    <name evidence="1" type="ORF">ACEZDG_13085</name>
</gene>
<accession>A0ABV6V9A1</accession>
<dbReference type="PRINTS" id="PR00783">
    <property type="entry name" value="MINTRINSICP"/>
</dbReference>
<dbReference type="PANTHER" id="PTHR19139:SF199">
    <property type="entry name" value="MIP17260P"/>
    <property type="match status" value="1"/>
</dbReference>
<dbReference type="EMBL" id="JBHEZX010000005">
    <property type="protein sequence ID" value="MFC1410203.1"/>
    <property type="molecule type" value="Genomic_DNA"/>
</dbReference>
<dbReference type="Gene3D" id="1.20.1080.10">
    <property type="entry name" value="Glycerol uptake facilitator protein"/>
    <property type="match status" value="1"/>
</dbReference>
<evidence type="ECO:0000313" key="1">
    <source>
        <dbReference type="EMBL" id="MFC1410203.1"/>
    </source>
</evidence>
<sequence length="239" mass="24459">MNQDLDRRAIVSEFLGTLLLVLFAVGAAVVAGDRIGDLGVALAFGFTLLALAYALGPISGCHVNPAVTLGFLVAKRINVTTAVSYWVAQFVGGIAGAALVFWIAKTIPGLQTHGKMGSNGWGDRSQVHISLGGAFLAEVLLTFLLVFVVLAVTHRVAVTGFDGLPIGMALAVIHLIGIPLTGTSVNPARSLGPALFAGGPALSQLWLFIVAPLVGGAIAAAAHLFTHPQPNVLGADQAA</sequence>
<dbReference type="InterPro" id="IPR022357">
    <property type="entry name" value="MIP_CS"/>
</dbReference>
<comment type="caution">
    <text evidence="1">The sequence shown here is derived from an EMBL/GenBank/DDBJ whole genome shotgun (WGS) entry which is preliminary data.</text>
</comment>
<dbReference type="SUPFAM" id="SSF81338">
    <property type="entry name" value="Aquaporin-like"/>
    <property type="match status" value="1"/>
</dbReference>
<dbReference type="InterPro" id="IPR023271">
    <property type="entry name" value="Aquaporin-like"/>
</dbReference>
<keyword evidence="2" id="KW-1185">Reference proteome</keyword>
<protein>
    <submittedName>
        <fullName evidence="1">MIP family channel protein</fullName>
    </submittedName>
</protein>
<organism evidence="1 2">
    <name type="scientific">Streptacidiphilus alkalitolerans</name>
    <dbReference type="NCBI Taxonomy" id="3342712"/>
    <lineage>
        <taxon>Bacteria</taxon>
        <taxon>Bacillati</taxon>
        <taxon>Actinomycetota</taxon>
        <taxon>Actinomycetes</taxon>
        <taxon>Kitasatosporales</taxon>
        <taxon>Streptomycetaceae</taxon>
        <taxon>Streptacidiphilus</taxon>
    </lineage>
</organism>
<dbReference type="InterPro" id="IPR000425">
    <property type="entry name" value="MIP"/>
</dbReference>
<dbReference type="Proteomes" id="UP001592582">
    <property type="component" value="Unassembled WGS sequence"/>
</dbReference>
<dbReference type="InterPro" id="IPR034294">
    <property type="entry name" value="Aquaporin_transptr"/>
</dbReference>
<dbReference type="Pfam" id="PF00230">
    <property type="entry name" value="MIP"/>
    <property type="match status" value="1"/>
</dbReference>
<dbReference type="PROSITE" id="PS00221">
    <property type="entry name" value="MIP"/>
    <property type="match status" value="1"/>
</dbReference>
<proteinExistence type="predicted"/>
<dbReference type="PANTHER" id="PTHR19139">
    <property type="entry name" value="AQUAPORIN TRANSPORTER"/>
    <property type="match status" value="1"/>
</dbReference>